<dbReference type="Gene3D" id="1.10.10.10">
    <property type="entry name" value="Winged helix-like DNA-binding domain superfamily/Winged helix DNA-binding domain"/>
    <property type="match status" value="2"/>
</dbReference>
<organism evidence="10 11">
    <name type="scientific">Sporichthya brevicatena</name>
    <dbReference type="NCBI Taxonomy" id="171442"/>
    <lineage>
        <taxon>Bacteria</taxon>
        <taxon>Bacillati</taxon>
        <taxon>Actinomycetota</taxon>
        <taxon>Actinomycetes</taxon>
        <taxon>Sporichthyales</taxon>
        <taxon>Sporichthyaceae</taxon>
        <taxon>Sporichthya</taxon>
    </lineage>
</organism>
<evidence type="ECO:0000259" key="8">
    <source>
        <dbReference type="PROSITE" id="PS00715"/>
    </source>
</evidence>
<dbReference type="SUPFAM" id="SSF88946">
    <property type="entry name" value="Sigma2 domain of RNA polymerase sigma factors"/>
    <property type="match status" value="1"/>
</dbReference>
<keyword evidence="4 6" id="KW-0238">DNA-binding</keyword>
<evidence type="ECO:0000256" key="3">
    <source>
        <dbReference type="ARBA" id="ARBA00023082"/>
    </source>
</evidence>
<dbReference type="Pfam" id="PF00140">
    <property type="entry name" value="Sigma70_r1_2"/>
    <property type="match status" value="1"/>
</dbReference>
<reference evidence="11" key="1">
    <citation type="journal article" date="2019" name="Int. J. Syst. Evol. Microbiol.">
        <title>The Global Catalogue of Microorganisms (GCM) 10K type strain sequencing project: providing services to taxonomists for standard genome sequencing and annotation.</title>
        <authorList>
            <consortium name="The Broad Institute Genomics Platform"/>
            <consortium name="The Broad Institute Genome Sequencing Center for Infectious Disease"/>
            <person name="Wu L."/>
            <person name="Ma J."/>
        </authorList>
    </citation>
    <scope>NUCLEOTIDE SEQUENCE [LARGE SCALE GENOMIC DNA]</scope>
    <source>
        <strain evidence="11">JCM 10671</strain>
    </source>
</reference>
<comment type="similarity">
    <text evidence="1 6">Belongs to the sigma-70 factor family.</text>
</comment>
<protein>
    <recommendedName>
        <fullName evidence="6">RNA polymerase sigma factor</fullName>
    </recommendedName>
</protein>
<evidence type="ECO:0000313" key="11">
    <source>
        <dbReference type="Proteomes" id="UP001500957"/>
    </source>
</evidence>
<dbReference type="InterPro" id="IPR009042">
    <property type="entry name" value="RNA_pol_sigma70_r1_2"/>
</dbReference>
<evidence type="ECO:0000256" key="7">
    <source>
        <dbReference type="SAM" id="MobiDB-lite"/>
    </source>
</evidence>
<dbReference type="RefSeq" id="WP_344604697.1">
    <property type="nucleotide sequence ID" value="NZ_BAAAHE010000016.1"/>
</dbReference>
<comment type="caution">
    <text evidence="10">The sequence shown here is derived from an EMBL/GenBank/DDBJ whole genome shotgun (WGS) entry which is preliminary data.</text>
</comment>
<dbReference type="Pfam" id="PF04545">
    <property type="entry name" value="Sigma70_r4"/>
    <property type="match status" value="1"/>
</dbReference>
<evidence type="ECO:0000256" key="4">
    <source>
        <dbReference type="ARBA" id="ARBA00023125"/>
    </source>
</evidence>
<dbReference type="EMBL" id="BAAAHE010000016">
    <property type="protein sequence ID" value="GAA0619551.1"/>
    <property type="molecule type" value="Genomic_DNA"/>
</dbReference>
<dbReference type="Proteomes" id="UP001500957">
    <property type="component" value="Unassembled WGS sequence"/>
</dbReference>
<evidence type="ECO:0000313" key="10">
    <source>
        <dbReference type="EMBL" id="GAA0619551.1"/>
    </source>
</evidence>
<dbReference type="PRINTS" id="PR00046">
    <property type="entry name" value="SIGMA70FCT"/>
</dbReference>
<keyword evidence="3 6" id="KW-0731">Sigma factor</keyword>
<feature type="compositionally biased region" description="Basic and acidic residues" evidence="7">
    <location>
        <begin position="1"/>
        <end position="11"/>
    </location>
</feature>
<dbReference type="InterPro" id="IPR007627">
    <property type="entry name" value="RNA_pol_sigma70_r2"/>
</dbReference>
<comment type="function">
    <text evidence="6">Sigma factors are initiation factors that promote the attachment of RNA polymerase to specific initiation sites and are then released.</text>
</comment>
<dbReference type="Pfam" id="PF04542">
    <property type="entry name" value="Sigma70_r2"/>
    <property type="match status" value="1"/>
</dbReference>
<feature type="region of interest" description="Disordered" evidence="7">
    <location>
        <begin position="1"/>
        <end position="32"/>
    </location>
</feature>
<accession>A0ABP3RWJ6</accession>
<dbReference type="InterPro" id="IPR013324">
    <property type="entry name" value="RNA_pol_sigma_r3/r4-like"/>
</dbReference>
<dbReference type="SUPFAM" id="SSF88659">
    <property type="entry name" value="Sigma3 and sigma4 domains of RNA polymerase sigma factors"/>
    <property type="match status" value="2"/>
</dbReference>
<feature type="domain" description="RNA polymerase sigma-70" evidence="9">
    <location>
        <begin position="296"/>
        <end position="322"/>
    </location>
</feature>
<dbReference type="InterPro" id="IPR036388">
    <property type="entry name" value="WH-like_DNA-bd_sf"/>
</dbReference>
<dbReference type="InterPro" id="IPR007624">
    <property type="entry name" value="RNA_pol_sigma70_r3"/>
</dbReference>
<evidence type="ECO:0000256" key="6">
    <source>
        <dbReference type="RuleBase" id="RU362124"/>
    </source>
</evidence>
<name>A0ABP3RWJ6_9ACTN</name>
<proteinExistence type="inferred from homology"/>
<dbReference type="CDD" id="cd06171">
    <property type="entry name" value="Sigma70_r4"/>
    <property type="match status" value="1"/>
</dbReference>
<gene>
    <name evidence="10" type="ORF">GCM10009547_22540</name>
</gene>
<dbReference type="Pfam" id="PF04539">
    <property type="entry name" value="Sigma70_r3"/>
    <property type="match status" value="1"/>
</dbReference>
<keyword evidence="11" id="KW-1185">Reference proteome</keyword>
<dbReference type="PANTHER" id="PTHR30603">
    <property type="entry name" value="RNA POLYMERASE SIGMA FACTOR RPO"/>
    <property type="match status" value="1"/>
</dbReference>
<feature type="domain" description="RNA polymerase sigma-70" evidence="8">
    <location>
        <begin position="127"/>
        <end position="140"/>
    </location>
</feature>
<dbReference type="InterPro" id="IPR000943">
    <property type="entry name" value="RNA_pol_sigma70"/>
</dbReference>
<dbReference type="InterPro" id="IPR013325">
    <property type="entry name" value="RNA_pol_sigma_r2"/>
</dbReference>
<sequence length="333" mass="37017">MNPMKQEDTTTTKRASVPVQGRRSRPDDTGDPDLVRFYLDEIGMTPLLTAEEEVELSKRIEAGLYAEQLLVEASQKGGRRIGPKRRLELERIAADGVAAKDHMVRANLRLVVSVAKKFAGRDASFLDVVQEGNLGLIRAVEKFDYSKGYKFSTYATWWIRQAIQRGLGELGRTVRLPVHVVEELSRLNRLERTLSASLGRDPSVEELAEAFEAPVERVVELKHIGRVPVSLDQNVGDDGDTRIADLICDDDAVAAAEIAEHNAMLDTLRSMVQSLPERQATVLTMRYGLRDGKPRTLAEIAAPLGLTRERVRQLEKEALAALRAPDSQLVGWS</sequence>
<evidence type="ECO:0000256" key="2">
    <source>
        <dbReference type="ARBA" id="ARBA00023015"/>
    </source>
</evidence>
<dbReference type="PROSITE" id="PS00716">
    <property type="entry name" value="SIGMA70_2"/>
    <property type="match status" value="1"/>
</dbReference>
<dbReference type="InterPro" id="IPR007630">
    <property type="entry name" value="RNA_pol_sigma70_r4"/>
</dbReference>
<dbReference type="InterPro" id="IPR014284">
    <property type="entry name" value="RNA_pol_sigma-70_dom"/>
</dbReference>
<evidence type="ECO:0000256" key="1">
    <source>
        <dbReference type="ARBA" id="ARBA00007788"/>
    </source>
</evidence>
<keyword evidence="5 6" id="KW-0804">Transcription</keyword>
<dbReference type="PANTHER" id="PTHR30603:SF60">
    <property type="entry name" value="RNA POLYMERASE SIGMA FACTOR RPOD"/>
    <property type="match status" value="1"/>
</dbReference>
<evidence type="ECO:0000256" key="5">
    <source>
        <dbReference type="ARBA" id="ARBA00023163"/>
    </source>
</evidence>
<evidence type="ECO:0000259" key="9">
    <source>
        <dbReference type="PROSITE" id="PS00716"/>
    </source>
</evidence>
<dbReference type="PROSITE" id="PS00715">
    <property type="entry name" value="SIGMA70_1"/>
    <property type="match status" value="1"/>
</dbReference>
<keyword evidence="2 6" id="KW-0805">Transcription regulation</keyword>
<dbReference type="Gene3D" id="1.10.601.10">
    <property type="entry name" value="RNA Polymerase Primary Sigma Factor"/>
    <property type="match status" value="2"/>
</dbReference>
<dbReference type="InterPro" id="IPR050239">
    <property type="entry name" value="Sigma-70_RNA_pol_init_factors"/>
</dbReference>
<dbReference type="NCBIfam" id="TIGR02937">
    <property type="entry name" value="sigma70-ECF"/>
    <property type="match status" value="1"/>
</dbReference>